<reference evidence="4 5" key="1">
    <citation type="submission" date="2019-08" db="EMBL/GenBank/DDBJ databases">
        <title>The genome of the soybean aphid Biotype 1, its phylome, world population structure and adaptation to the North American continent.</title>
        <authorList>
            <person name="Giordano R."/>
            <person name="Donthu R.K."/>
            <person name="Hernandez A.G."/>
            <person name="Wright C.L."/>
            <person name="Zimin A.V."/>
        </authorList>
    </citation>
    <scope>NUCLEOTIDE SEQUENCE [LARGE SCALE GENOMIC DNA]</scope>
    <source>
        <tissue evidence="4">Whole aphids</tissue>
    </source>
</reference>
<dbReference type="Pfam" id="PF02010">
    <property type="entry name" value="REJ"/>
    <property type="match status" value="1"/>
</dbReference>
<evidence type="ECO:0000256" key="1">
    <source>
        <dbReference type="SAM" id="Phobius"/>
    </source>
</evidence>
<feature type="transmembrane region" description="Helical" evidence="1">
    <location>
        <begin position="1450"/>
        <end position="1471"/>
    </location>
</feature>
<name>A0A6G0TR55_APHGL</name>
<feature type="domain" description="PKD/REJ-like" evidence="3">
    <location>
        <begin position="609"/>
        <end position="928"/>
    </location>
</feature>
<evidence type="ECO:0000313" key="4">
    <source>
        <dbReference type="EMBL" id="KAE9537252.1"/>
    </source>
</evidence>
<organism evidence="4 5">
    <name type="scientific">Aphis glycines</name>
    <name type="common">Soybean aphid</name>
    <dbReference type="NCBI Taxonomy" id="307491"/>
    <lineage>
        <taxon>Eukaryota</taxon>
        <taxon>Metazoa</taxon>
        <taxon>Ecdysozoa</taxon>
        <taxon>Arthropoda</taxon>
        <taxon>Hexapoda</taxon>
        <taxon>Insecta</taxon>
        <taxon>Pterygota</taxon>
        <taxon>Neoptera</taxon>
        <taxon>Paraneoptera</taxon>
        <taxon>Hemiptera</taxon>
        <taxon>Sternorrhyncha</taxon>
        <taxon>Aphidomorpha</taxon>
        <taxon>Aphidoidea</taxon>
        <taxon>Aphididae</taxon>
        <taxon>Aphidini</taxon>
        <taxon>Aphis</taxon>
        <taxon>Aphis</taxon>
    </lineage>
</organism>
<evidence type="ECO:0000256" key="2">
    <source>
        <dbReference type="SAM" id="SignalP"/>
    </source>
</evidence>
<accession>A0A6G0TR55</accession>
<sequence>MSVHVLLVFTISGIVLINLVTAIDEIYVSPFIYDVQNNTDIVIQIKGLASTMDMIKSTTCDVIDLNSQIIMKTDLNLSDTFTTLARFEIPTALGAFKIQCSKFGSLMNFYGNFLLVNSLHLIIGNVEPNSIKLGESVSFKLEIFNVNEPVPLLCYLTDGEDYIILPTNSINGNKLSTWITCPEYRLNRATEYQIIVVYSTDAIDAMLSLNNFKIVTVQADRPKVMKSGFTKDLRTVWFQFDQNVEGPDSCDVIFTSITLNQLGHDAVCWFSSDHLTVLLGYVKTIKENKLIVQFSSNNNIRSYQSLPNLSSAMLNIEIIVPIIPSEVTLPIYWMNGPRQFCNFDDGDILGTQSSEQSMYDCISSQFISVSTFSSPMLRFSPILSFNDLSNSVHMSIDESSHRSYLVKNSVRDLVIMINRQNFTNSICLNSALMLPYVEYTLELSGINILNQSGLKSQFKFKLIETHGIKSQPKLQIMARPIVAIGSAAIFETVLYPICGEPIEDDYNNLQYSWYFITENSKYNIIGMNGPVLILDTKGLIPGKNYTIGCELHNDIIYPGKKTTAMAKDEIDFGVESLNAKTIIVPQQIVVGFGRSIHLRIKHQKYVTMEDMQYKWLCKTTNGDDCLMVGNYPALKEAMDQKSSSTSSELIIRELTLQPGRYYFVVQISLGGIPIDSAVSVVVVSFESGPHIMFYWPDGNFNPSMPTLPGSSIIMAATVSFLTPSCSTTWTTSSDSGYSYLTSKYMGGKNKVIREFMPARNETFSHDIRIAVSLPNKINQNTNFLLKLSVHCASFKHSIFGVVPISIVAPPRASKLEVTPKEGIGILTKFKFYTNAAYDRKSSHPIRYSFGFYIPELTTVPIYFYTSTFRLQTETILPSVNLGTSRIKTILKVCNVHESCSTIEGPEISVHHPTQISDEDITYFEQKYRRMLVKQMLTESEAYMFTYMITLKTFKIEVYEKTSNELFNLISMYINNDIMESVSYGIEYIPFGLALLDSISRTFFVLPKFNNIIVSQSLVSLRDRIYAKLIAYDNEPMSNTANNMKYILKYVNSNMHSINSQTEINTEVVKSFLHVSEIVILNKEDGPDGLNEKKKLLDSVENYAKRVCLTMDEEQEIYVGSLVGSFSVRQVNSVGLIDPYIEIPTCNSDFHKKCIKQRSKVKINKNLFLSHRTEFPLCFMGFHFYDDFFTQVYGNKGQFLKRHSGLFGFHIMKMNNKRKFNYENVLSNPSNILNIVEIPLQSTTDTQLECRYWNGILGWTNEGCKFLGVVTKLSNQYATCECPAFKYYGIFSADDTNVLFDNSVSDSTHNTVVYVNKNKNQFFNNSSITQRSLSDICVAFKINGDPADLYDQNLRDLENSLSRQLTEKILSLSSVLKELKLIMSEPMYITLHLIQNVNITTDESIHDLVKKLADGSLILYDLHRFRLYVPEQPLRIIQPRNLEFSETGKNIALFFAIFVAFLACFVFGSILFKRHQLLSDISDVQQNLKTKDPIRRPKYKKLESTELIEQNTTSEQRFCHFNNNVELSDSGITLHSDRTQVNLLQQLH</sequence>
<comment type="caution">
    <text evidence="4">The sequence shown here is derived from an EMBL/GenBank/DDBJ whole genome shotgun (WGS) entry which is preliminary data.</text>
</comment>
<gene>
    <name evidence="4" type="ORF">AGLY_006275</name>
</gene>
<feature type="chain" id="PRO_5026233644" description="PKD/REJ-like domain-containing protein" evidence="2">
    <location>
        <begin position="23"/>
        <end position="1547"/>
    </location>
</feature>
<feature type="signal peptide" evidence="2">
    <location>
        <begin position="1"/>
        <end position="22"/>
    </location>
</feature>
<keyword evidence="1" id="KW-0812">Transmembrane</keyword>
<dbReference type="InterPro" id="IPR002859">
    <property type="entry name" value="PKD/REJ-like"/>
</dbReference>
<keyword evidence="1" id="KW-0472">Membrane</keyword>
<evidence type="ECO:0000313" key="5">
    <source>
        <dbReference type="Proteomes" id="UP000475862"/>
    </source>
</evidence>
<keyword evidence="2" id="KW-0732">Signal</keyword>
<dbReference type="EMBL" id="VYZN01000018">
    <property type="protein sequence ID" value="KAE9537252.1"/>
    <property type="molecule type" value="Genomic_DNA"/>
</dbReference>
<proteinExistence type="predicted"/>
<keyword evidence="5" id="KW-1185">Reference proteome</keyword>
<keyword evidence="1" id="KW-1133">Transmembrane helix</keyword>
<dbReference type="Proteomes" id="UP000475862">
    <property type="component" value="Unassembled WGS sequence"/>
</dbReference>
<evidence type="ECO:0000259" key="3">
    <source>
        <dbReference type="Pfam" id="PF02010"/>
    </source>
</evidence>
<protein>
    <recommendedName>
        <fullName evidence="3">PKD/REJ-like domain-containing protein</fullName>
    </recommendedName>
</protein>
<dbReference type="OrthoDB" id="6584625at2759"/>